<reference evidence="11" key="1">
    <citation type="submission" date="2025-08" db="UniProtKB">
        <authorList>
            <consortium name="Ensembl"/>
        </authorList>
    </citation>
    <scope>IDENTIFICATION</scope>
</reference>
<evidence type="ECO:0000256" key="2">
    <source>
        <dbReference type="ARBA" id="ARBA00022723"/>
    </source>
</evidence>
<dbReference type="FunFam" id="3.30.160.60:FF:000100">
    <property type="entry name" value="Zinc finger 45-like"/>
    <property type="match status" value="1"/>
</dbReference>
<name>A0A8C7DST3_ONCKI</name>
<keyword evidence="3" id="KW-0677">Repeat</keyword>
<dbReference type="Ensembl" id="ENSOKIT00005025126.1">
    <property type="protein sequence ID" value="ENSOKIP00005023680.1"/>
    <property type="gene ID" value="ENSOKIG00005010360.1"/>
</dbReference>
<dbReference type="GO" id="GO:0000978">
    <property type="term" value="F:RNA polymerase II cis-regulatory region sequence-specific DNA binding"/>
    <property type="evidence" value="ECO:0007669"/>
    <property type="project" value="TreeGrafter"/>
</dbReference>
<evidence type="ECO:0000256" key="9">
    <source>
        <dbReference type="SAM" id="MobiDB-lite"/>
    </source>
</evidence>
<dbReference type="SUPFAM" id="SSF57667">
    <property type="entry name" value="beta-beta-alpha zinc fingers"/>
    <property type="match status" value="5"/>
</dbReference>
<keyword evidence="4 8" id="KW-0863">Zinc-finger</keyword>
<dbReference type="FunFam" id="3.30.160.60:FF:002343">
    <property type="entry name" value="Zinc finger protein 33A"/>
    <property type="match status" value="2"/>
</dbReference>
<evidence type="ECO:0000256" key="1">
    <source>
        <dbReference type="ARBA" id="ARBA00004123"/>
    </source>
</evidence>
<dbReference type="GO" id="GO:0005634">
    <property type="term" value="C:nucleus"/>
    <property type="evidence" value="ECO:0007669"/>
    <property type="project" value="UniProtKB-SubCell"/>
</dbReference>
<evidence type="ECO:0000256" key="5">
    <source>
        <dbReference type="ARBA" id="ARBA00022833"/>
    </source>
</evidence>
<dbReference type="PANTHER" id="PTHR24390:SF159">
    <property type="entry name" value="GROWTH FACTOR INDEPENDENT 1 TRANSCRIPTIONAL REPRESSOR"/>
    <property type="match status" value="1"/>
</dbReference>
<reference evidence="11" key="2">
    <citation type="submission" date="2025-09" db="UniProtKB">
        <authorList>
            <consortium name="Ensembl"/>
        </authorList>
    </citation>
    <scope>IDENTIFICATION</scope>
</reference>
<dbReference type="GO" id="GO:0008270">
    <property type="term" value="F:zinc ion binding"/>
    <property type="evidence" value="ECO:0007669"/>
    <property type="project" value="UniProtKB-KW"/>
</dbReference>
<comment type="subcellular location">
    <subcellularLocation>
        <location evidence="1">Nucleus</location>
    </subcellularLocation>
</comment>
<keyword evidence="7" id="KW-0539">Nucleus</keyword>
<dbReference type="GO" id="GO:0006357">
    <property type="term" value="P:regulation of transcription by RNA polymerase II"/>
    <property type="evidence" value="ECO:0007669"/>
    <property type="project" value="TreeGrafter"/>
</dbReference>
<evidence type="ECO:0000313" key="11">
    <source>
        <dbReference type="Ensembl" id="ENSOKIP00005023680.1"/>
    </source>
</evidence>
<dbReference type="Gene3D" id="3.30.160.60">
    <property type="entry name" value="Classic Zinc Finger"/>
    <property type="match status" value="7"/>
</dbReference>
<dbReference type="InterPro" id="IPR013087">
    <property type="entry name" value="Znf_C2H2_type"/>
</dbReference>
<dbReference type="InterPro" id="IPR036236">
    <property type="entry name" value="Znf_C2H2_sf"/>
</dbReference>
<evidence type="ECO:0000256" key="7">
    <source>
        <dbReference type="ARBA" id="ARBA00023242"/>
    </source>
</evidence>
<keyword evidence="5" id="KW-0862">Zinc</keyword>
<keyword evidence="12" id="KW-1185">Reference proteome</keyword>
<organism evidence="11 12">
    <name type="scientific">Oncorhynchus kisutch</name>
    <name type="common">Coho salmon</name>
    <name type="synonym">Salmo kisutch</name>
    <dbReference type="NCBI Taxonomy" id="8019"/>
    <lineage>
        <taxon>Eukaryota</taxon>
        <taxon>Metazoa</taxon>
        <taxon>Chordata</taxon>
        <taxon>Craniata</taxon>
        <taxon>Vertebrata</taxon>
        <taxon>Euteleostomi</taxon>
        <taxon>Actinopterygii</taxon>
        <taxon>Neopterygii</taxon>
        <taxon>Teleostei</taxon>
        <taxon>Protacanthopterygii</taxon>
        <taxon>Salmoniformes</taxon>
        <taxon>Salmonidae</taxon>
        <taxon>Salmoninae</taxon>
        <taxon>Oncorhynchus</taxon>
    </lineage>
</organism>
<feature type="domain" description="C2H2-type" evidence="10">
    <location>
        <begin position="243"/>
        <end position="270"/>
    </location>
</feature>
<sequence length="476" mass="54180">MEQNRDVHSCKIIKTERFIPEITNVPCSEDKLVSPADEPSKSSEEPDNVVRKAQEVQGPQVVRASCRLAAKPRKVHSLVSCIHKRLQVCKNGYLDRQVTLEITSRVGDENGRDLDKGGKQDTEELMMAPDLFNTRERRYTCDQCDKSFFQLYHLKKHKFTHLDLKPYLCTECGRNYSSQENFRAHLLMHKGERPFKCQQCDKSYGMKRDLKEHEVLHTGERPFVCDICGKAFARWPSVFIGRPTCPVFGNELANSGSLRNHMCLHTGERPYACLHCNKTFRQQGNLLGHLHIHTGEKPYKCNHCNQYFSQVPELCRHLLSHTGEVYLCPICGKALRDPHTLRAHERLHTGERPHTSYKCPTCGAGYTLMQSLVHHQFSHQKREDRTSGELANAPAALESSHSAYARGRPRKAPQEGLEQDVGQFQLNENIIEIIVSDSNDKCIVVREHKTHSNLVILHGEDGLSSVAETIEIETGV</sequence>
<evidence type="ECO:0000313" key="12">
    <source>
        <dbReference type="Proteomes" id="UP000694557"/>
    </source>
</evidence>
<evidence type="ECO:0000256" key="3">
    <source>
        <dbReference type="ARBA" id="ARBA00022737"/>
    </source>
</evidence>
<dbReference type="FunFam" id="3.30.160.60:FF:000446">
    <property type="entry name" value="Zinc finger protein"/>
    <property type="match status" value="1"/>
</dbReference>
<protein>
    <submittedName>
        <fullName evidence="11">Zinc finger protein 408</fullName>
    </submittedName>
</protein>
<dbReference type="Pfam" id="PF00096">
    <property type="entry name" value="zf-C2H2"/>
    <property type="match status" value="4"/>
</dbReference>
<feature type="domain" description="C2H2-type" evidence="10">
    <location>
        <begin position="299"/>
        <end position="326"/>
    </location>
</feature>
<feature type="region of interest" description="Disordered" evidence="9">
    <location>
        <begin position="29"/>
        <end position="50"/>
    </location>
</feature>
<evidence type="ECO:0000256" key="8">
    <source>
        <dbReference type="PROSITE-ProRule" id="PRU00042"/>
    </source>
</evidence>
<evidence type="ECO:0000259" key="10">
    <source>
        <dbReference type="PROSITE" id="PS50157"/>
    </source>
</evidence>
<dbReference type="AlphaFoldDB" id="A0A8C7DST3"/>
<dbReference type="PROSITE" id="PS00028">
    <property type="entry name" value="ZINC_FINGER_C2H2_1"/>
    <property type="match status" value="7"/>
</dbReference>
<dbReference type="PROSITE" id="PS50157">
    <property type="entry name" value="ZINC_FINGER_C2H2_2"/>
    <property type="match status" value="8"/>
</dbReference>
<dbReference type="SMART" id="SM00355">
    <property type="entry name" value="ZnF_C2H2"/>
    <property type="match status" value="7"/>
</dbReference>
<gene>
    <name evidence="11" type="primary">ZNF408</name>
    <name evidence="11" type="synonym">znf408</name>
</gene>
<accession>A0A8C7DST3</accession>
<evidence type="ECO:0000256" key="4">
    <source>
        <dbReference type="ARBA" id="ARBA00022771"/>
    </source>
</evidence>
<dbReference type="Proteomes" id="UP000694557">
    <property type="component" value="Unassembled WGS sequence"/>
</dbReference>
<feature type="domain" description="C2H2-type" evidence="10">
    <location>
        <begin position="326"/>
        <end position="353"/>
    </location>
</feature>
<keyword evidence="6" id="KW-0238">DNA-binding</keyword>
<feature type="domain" description="C2H2-type" evidence="10">
    <location>
        <begin position="357"/>
        <end position="384"/>
    </location>
</feature>
<dbReference type="FunFam" id="3.30.160.60:FF:001136">
    <property type="entry name" value="Zinc finger protein 408"/>
    <property type="match status" value="1"/>
</dbReference>
<feature type="domain" description="C2H2-type" evidence="10">
    <location>
        <begin position="167"/>
        <end position="194"/>
    </location>
</feature>
<dbReference type="FunFam" id="3.30.160.60:FF:000849">
    <property type="entry name" value="Zinc finger protein 408"/>
    <property type="match status" value="1"/>
</dbReference>
<feature type="domain" description="C2H2-type" evidence="10">
    <location>
        <begin position="271"/>
        <end position="298"/>
    </location>
</feature>
<keyword evidence="2" id="KW-0479">Metal-binding</keyword>
<dbReference type="GeneTree" id="ENSGT00930000151062"/>
<proteinExistence type="predicted"/>
<feature type="region of interest" description="Disordered" evidence="9">
    <location>
        <begin position="378"/>
        <end position="415"/>
    </location>
</feature>
<evidence type="ECO:0000256" key="6">
    <source>
        <dbReference type="ARBA" id="ARBA00023125"/>
    </source>
</evidence>
<dbReference type="PANTHER" id="PTHR24390">
    <property type="entry name" value="ZINC FINGER PROTEIN"/>
    <property type="match status" value="1"/>
</dbReference>
<feature type="domain" description="C2H2-type" evidence="10">
    <location>
        <begin position="195"/>
        <end position="222"/>
    </location>
</feature>
<feature type="domain" description="C2H2-type" evidence="10">
    <location>
        <begin position="139"/>
        <end position="166"/>
    </location>
</feature>
<dbReference type="GO" id="GO:0003700">
    <property type="term" value="F:DNA-binding transcription factor activity"/>
    <property type="evidence" value="ECO:0007669"/>
    <property type="project" value="TreeGrafter"/>
</dbReference>